<feature type="region of interest" description="Disordered" evidence="1">
    <location>
        <begin position="115"/>
        <end position="146"/>
    </location>
</feature>
<feature type="compositionally biased region" description="Low complexity" evidence="1">
    <location>
        <begin position="557"/>
        <end position="573"/>
    </location>
</feature>
<feature type="compositionally biased region" description="Polar residues" evidence="1">
    <location>
        <begin position="616"/>
        <end position="625"/>
    </location>
</feature>
<feature type="compositionally biased region" description="Basic and acidic residues" evidence="1">
    <location>
        <begin position="445"/>
        <end position="513"/>
    </location>
</feature>
<sequence length="677" mass="77205">MSQNESRSNINQEVEEKNRDIDYNFDFNYCSIDSEYTYNVPPDETSEEEIDSELVKDFRKYSKQKETCLNGIATSQSKTQVVCESTKQDSDDSNQSTVEEIVTAMETQTSINMKAETERERKTEIETKNATEEDSNQNENIADDLYQERKTCIHKKSPTKKSKDPMKKIKKNVNNIRNQGTKNKNCQSLVLVPKLSSCTFKNGCLKQILMTTSKYHQYANHMETSRLQNRSKNEEYINYPKTLSNGASLLINQSANYIPVTNFTCNTLFNILKKSQISHYISLKILEFDFGNCTRIINDYSGIKNYYDLPNFFTFQGANRLLNKAEILLFQETASSSPQKLITAHENTDALVKYSTNPTLEIENKFFSKDCSSLPHTPQPHTYLHDGLGTNTENGANMKISTRACINSNSPVSHDPEPSLHSATFEKREVVIFKKPSVEPYSNPEMDREPDSDLVRHSESDSKSDSDSDKELESRSKSKSKSDADSCSAREPDSDLDRHSESDSKSDLDKGSESESEIDTGTEKYSRLKKSNSIETKVSQNVSYNLEEFNSEERPNNDSSISSDDSSIPNHPINESKHYVNSGGTWVLNNRYNKNKNYYNLFIELNFQPNIENQDEINVSSGNSHNILSNNSNDSFDDINDSSQPNNITQVSEIRDQRNFREPDPKDIEFQFPTLNL</sequence>
<gene>
    <name evidence="2" type="ORF">M0812_11081</name>
</gene>
<proteinExistence type="predicted"/>
<feature type="compositionally biased region" description="Basic and acidic residues" evidence="1">
    <location>
        <begin position="115"/>
        <end position="131"/>
    </location>
</feature>
<organism evidence="2 3">
    <name type="scientific">Anaeramoeba flamelloides</name>
    <dbReference type="NCBI Taxonomy" id="1746091"/>
    <lineage>
        <taxon>Eukaryota</taxon>
        <taxon>Metamonada</taxon>
        <taxon>Anaeramoebidae</taxon>
        <taxon>Anaeramoeba</taxon>
    </lineage>
</organism>
<evidence type="ECO:0000313" key="3">
    <source>
        <dbReference type="Proteomes" id="UP001146793"/>
    </source>
</evidence>
<evidence type="ECO:0000313" key="2">
    <source>
        <dbReference type="EMBL" id="KAJ3445214.1"/>
    </source>
</evidence>
<evidence type="ECO:0000256" key="1">
    <source>
        <dbReference type="SAM" id="MobiDB-lite"/>
    </source>
</evidence>
<accession>A0AAV7ZTD7</accession>
<feature type="compositionally biased region" description="Basic and acidic residues" evidence="1">
    <location>
        <begin position="653"/>
        <end position="667"/>
    </location>
</feature>
<feature type="region of interest" description="Disordered" evidence="1">
    <location>
        <begin position="547"/>
        <end position="581"/>
    </location>
</feature>
<reference evidence="2" key="1">
    <citation type="submission" date="2022-08" db="EMBL/GenBank/DDBJ databases">
        <title>Novel sulphate-reducing endosymbionts in the free-living metamonad Anaeramoeba.</title>
        <authorList>
            <person name="Jerlstrom-Hultqvist J."/>
            <person name="Cepicka I."/>
            <person name="Gallot-Lavallee L."/>
            <person name="Salas-Leiva D."/>
            <person name="Curtis B.A."/>
            <person name="Zahonova K."/>
            <person name="Pipaliya S."/>
            <person name="Dacks J."/>
            <person name="Roger A.J."/>
        </authorList>
    </citation>
    <scope>NUCLEOTIDE SEQUENCE</scope>
    <source>
        <strain evidence="2">Busselton2</strain>
    </source>
</reference>
<feature type="region of interest" description="Disordered" evidence="1">
    <location>
        <begin position="436"/>
        <end position="529"/>
    </location>
</feature>
<dbReference type="AlphaFoldDB" id="A0AAV7ZTD7"/>
<feature type="region of interest" description="Disordered" evidence="1">
    <location>
        <begin position="616"/>
        <end position="667"/>
    </location>
</feature>
<protein>
    <submittedName>
        <fullName evidence="2">Uncharacterized protein</fullName>
    </submittedName>
</protein>
<comment type="caution">
    <text evidence="2">The sequence shown here is derived from an EMBL/GenBank/DDBJ whole genome shotgun (WGS) entry which is preliminary data.</text>
</comment>
<name>A0AAV7ZTD7_9EUKA</name>
<dbReference type="EMBL" id="JANTQA010000023">
    <property type="protein sequence ID" value="KAJ3445214.1"/>
    <property type="molecule type" value="Genomic_DNA"/>
</dbReference>
<dbReference type="Proteomes" id="UP001146793">
    <property type="component" value="Unassembled WGS sequence"/>
</dbReference>